<comment type="caution">
    <text evidence="1">The sequence shown here is derived from an EMBL/GenBank/DDBJ whole genome shotgun (WGS) entry which is preliminary data.</text>
</comment>
<name>A0ABR2F100_9ROSI</name>
<protein>
    <submittedName>
        <fullName evidence="1">Uncharacterized protein</fullName>
    </submittedName>
</protein>
<accession>A0ABR2F100</accession>
<reference evidence="1 2" key="1">
    <citation type="journal article" date="2024" name="G3 (Bethesda)">
        <title>Genome assembly of Hibiscus sabdariffa L. provides insights into metabolisms of medicinal natural products.</title>
        <authorList>
            <person name="Kim T."/>
        </authorList>
    </citation>
    <scope>NUCLEOTIDE SEQUENCE [LARGE SCALE GENOMIC DNA]</scope>
    <source>
        <strain evidence="1">TK-2024</strain>
        <tissue evidence="1">Old leaves</tissue>
    </source>
</reference>
<dbReference type="Proteomes" id="UP001472677">
    <property type="component" value="Unassembled WGS sequence"/>
</dbReference>
<gene>
    <name evidence="1" type="ORF">V6N12_007171</name>
</gene>
<proteinExistence type="predicted"/>
<organism evidence="1 2">
    <name type="scientific">Hibiscus sabdariffa</name>
    <name type="common">roselle</name>
    <dbReference type="NCBI Taxonomy" id="183260"/>
    <lineage>
        <taxon>Eukaryota</taxon>
        <taxon>Viridiplantae</taxon>
        <taxon>Streptophyta</taxon>
        <taxon>Embryophyta</taxon>
        <taxon>Tracheophyta</taxon>
        <taxon>Spermatophyta</taxon>
        <taxon>Magnoliopsida</taxon>
        <taxon>eudicotyledons</taxon>
        <taxon>Gunneridae</taxon>
        <taxon>Pentapetalae</taxon>
        <taxon>rosids</taxon>
        <taxon>malvids</taxon>
        <taxon>Malvales</taxon>
        <taxon>Malvaceae</taxon>
        <taxon>Malvoideae</taxon>
        <taxon>Hibiscus</taxon>
    </lineage>
</organism>
<evidence type="ECO:0000313" key="1">
    <source>
        <dbReference type="EMBL" id="KAK8568623.1"/>
    </source>
</evidence>
<evidence type="ECO:0000313" key="2">
    <source>
        <dbReference type="Proteomes" id="UP001472677"/>
    </source>
</evidence>
<dbReference type="EMBL" id="JBBPBM010000009">
    <property type="protein sequence ID" value="KAK8568623.1"/>
    <property type="molecule type" value="Genomic_DNA"/>
</dbReference>
<keyword evidence="2" id="KW-1185">Reference proteome</keyword>
<sequence>MTHVKFDMPQPSKLFGGNHFGWFKPAIGWVKGNTDETVDLHKDNASCGSVLQDSKDCALFPHTCLGGSPSSY</sequence>